<reference evidence="12" key="1">
    <citation type="journal article" date="2019" name="Int. J. Syst. Evol. Microbiol.">
        <title>The Global Catalogue of Microorganisms (GCM) 10K type strain sequencing project: providing services to taxonomists for standard genome sequencing and annotation.</title>
        <authorList>
            <consortium name="The Broad Institute Genomics Platform"/>
            <consortium name="The Broad Institute Genome Sequencing Center for Infectious Disease"/>
            <person name="Wu L."/>
            <person name="Ma J."/>
        </authorList>
    </citation>
    <scope>NUCLEOTIDE SEQUENCE [LARGE SCALE GENOMIC DNA]</scope>
    <source>
        <strain evidence="12">JCM 32105</strain>
    </source>
</reference>
<keyword evidence="3 7" id="KW-0560">Oxidoreductase</keyword>
<evidence type="ECO:0000256" key="5">
    <source>
        <dbReference type="ARBA" id="ARBA00023209"/>
    </source>
</evidence>
<dbReference type="SUPFAM" id="SSF51735">
    <property type="entry name" value="NAD(P)-binding Rossmann-fold domains"/>
    <property type="match status" value="1"/>
</dbReference>
<evidence type="ECO:0000256" key="8">
    <source>
        <dbReference type="RuleBase" id="RU000439"/>
    </source>
</evidence>
<comment type="catalytic activity">
    <reaction evidence="8">
        <text>sn-glycerol 3-phosphate + NADP(+) = dihydroxyacetone phosphate + NADPH + H(+)</text>
        <dbReference type="Rhea" id="RHEA:11096"/>
        <dbReference type="ChEBI" id="CHEBI:15378"/>
        <dbReference type="ChEBI" id="CHEBI:57597"/>
        <dbReference type="ChEBI" id="CHEBI:57642"/>
        <dbReference type="ChEBI" id="CHEBI:57783"/>
        <dbReference type="ChEBI" id="CHEBI:58349"/>
        <dbReference type="EC" id="1.1.1.94"/>
    </reaction>
</comment>
<dbReference type="InterPro" id="IPR006168">
    <property type="entry name" value="G3P_DH_NAD-dep"/>
</dbReference>
<evidence type="ECO:0000256" key="2">
    <source>
        <dbReference type="ARBA" id="ARBA00022516"/>
    </source>
</evidence>
<keyword evidence="4" id="KW-0443">Lipid metabolism</keyword>
<name>A0ABP8NM38_9BACT</name>
<evidence type="ECO:0000256" key="3">
    <source>
        <dbReference type="ARBA" id="ARBA00023002"/>
    </source>
</evidence>
<protein>
    <recommendedName>
        <fullName evidence="8">Glycerol-3-phosphate dehydrogenase</fullName>
        <ecNumber evidence="8">1.1.1.94</ecNumber>
    </recommendedName>
</protein>
<evidence type="ECO:0000256" key="4">
    <source>
        <dbReference type="ARBA" id="ARBA00023098"/>
    </source>
</evidence>
<evidence type="ECO:0000313" key="11">
    <source>
        <dbReference type="EMBL" id="GAA4469576.1"/>
    </source>
</evidence>
<proteinExistence type="inferred from homology"/>
<comment type="caution">
    <text evidence="11">The sequence shown here is derived from an EMBL/GenBank/DDBJ whole genome shotgun (WGS) entry which is preliminary data.</text>
</comment>
<comment type="similarity">
    <text evidence="1 7">Belongs to the NAD-dependent glycerol-3-phosphate dehydrogenase family.</text>
</comment>
<dbReference type="PROSITE" id="PS00957">
    <property type="entry name" value="NAD_G3PDH"/>
    <property type="match status" value="1"/>
</dbReference>
<keyword evidence="7" id="KW-0520">NAD</keyword>
<evidence type="ECO:0000259" key="9">
    <source>
        <dbReference type="Pfam" id="PF01210"/>
    </source>
</evidence>
<dbReference type="PANTHER" id="PTHR11728:SF1">
    <property type="entry name" value="GLYCEROL-3-PHOSPHATE DEHYDROGENASE [NAD(+)] 2, CHLOROPLASTIC"/>
    <property type="match status" value="1"/>
</dbReference>
<dbReference type="EC" id="1.1.1.94" evidence="8"/>
<keyword evidence="2" id="KW-0444">Lipid biosynthesis</keyword>
<dbReference type="PIRSF" id="PIRSF000114">
    <property type="entry name" value="Glycerol-3-P_dh"/>
    <property type="match status" value="1"/>
</dbReference>
<dbReference type="Gene3D" id="1.10.1040.10">
    <property type="entry name" value="N-(1-d-carboxylethyl)-l-norvaline Dehydrogenase, domain 2"/>
    <property type="match status" value="1"/>
</dbReference>
<keyword evidence="12" id="KW-1185">Reference proteome</keyword>
<evidence type="ECO:0000256" key="1">
    <source>
        <dbReference type="ARBA" id="ARBA00011009"/>
    </source>
</evidence>
<evidence type="ECO:0000256" key="7">
    <source>
        <dbReference type="RuleBase" id="RU000437"/>
    </source>
</evidence>
<dbReference type="Pfam" id="PF07479">
    <property type="entry name" value="NAD_Gly3P_dh_C"/>
    <property type="match status" value="1"/>
</dbReference>
<dbReference type="RefSeq" id="WP_345084832.1">
    <property type="nucleotide sequence ID" value="NZ_BAABFA010000024.1"/>
</dbReference>
<dbReference type="InterPro" id="IPR036291">
    <property type="entry name" value="NAD(P)-bd_dom_sf"/>
</dbReference>
<dbReference type="Pfam" id="PF01210">
    <property type="entry name" value="NAD_Gly3P_dh_N"/>
    <property type="match status" value="1"/>
</dbReference>
<dbReference type="Proteomes" id="UP001500067">
    <property type="component" value="Unassembled WGS sequence"/>
</dbReference>
<dbReference type="InterPro" id="IPR013328">
    <property type="entry name" value="6PGD_dom2"/>
</dbReference>
<organism evidence="11 12">
    <name type="scientific">Nemorincola caseinilytica</name>
    <dbReference type="NCBI Taxonomy" id="2054315"/>
    <lineage>
        <taxon>Bacteria</taxon>
        <taxon>Pseudomonadati</taxon>
        <taxon>Bacteroidota</taxon>
        <taxon>Chitinophagia</taxon>
        <taxon>Chitinophagales</taxon>
        <taxon>Chitinophagaceae</taxon>
        <taxon>Nemorincola</taxon>
    </lineage>
</organism>
<accession>A0ABP8NM38</accession>
<gene>
    <name evidence="11" type="ORF">GCM10023093_29270</name>
</gene>
<evidence type="ECO:0000313" key="12">
    <source>
        <dbReference type="Proteomes" id="UP001500067"/>
    </source>
</evidence>
<evidence type="ECO:0000256" key="6">
    <source>
        <dbReference type="ARBA" id="ARBA00023264"/>
    </source>
</evidence>
<feature type="domain" description="Glycerol-3-phosphate dehydrogenase NAD-dependent N-terminal" evidence="9">
    <location>
        <begin position="8"/>
        <end position="162"/>
    </location>
</feature>
<dbReference type="EMBL" id="BAABFA010000024">
    <property type="protein sequence ID" value="GAA4469576.1"/>
    <property type="molecule type" value="Genomic_DNA"/>
</dbReference>
<dbReference type="PANTHER" id="PTHR11728">
    <property type="entry name" value="GLYCEROL-3-PHOSPHATE DEHYDROGENASE"/>
    <property type="match status" value="1"/>
</dbReference>
<sequence>MKDLLGQVGIIGNGSWGTALAKILTDNGRAIHWWVRNQEAIDHLKDRNHNPHYLTSVRFLPNTILPTNDLPAMLQQCDTVIVAVPSAYAQGVMNEIPPEVWRQKNVISAIKGVLPDTNLLLNDHMTAAYNMPLERYVAITGPCHAEEVAYERLSYLTFSGLNDELTQAVEAAFNNSYINTTSNHDIWGAQFAAVLKNIYAIGAGIAHSLDYGDNFLSVYATNCYREMYGFLQSHFEKVHPSDEQPDFHTSAYLGDLLVTCYSLHSRNRTFGAMIGKGYSVKAATLEMNMVAEGYYAARGMQHISGMYAIPLPMATVIYDILWQGTPAAEGFLKLEKMMS</sequence>
<feature type="domain" description="Glycerol-3-phosphate dehydrogenase NAD-dependent C-terminal" evidence="10">
    <location>
        <begin position="185"/>
        <end position="328"/>
    </location>
</feature>
<evidence type="ECO:0000259" key="10">
    <source>
        <dbReference type="Pfam" id="PF07479"/>
    </source>
</evidence>
<dbReference type="InterPro" id="IPR006109">
    <property type="entry name" value="G3P_DH_NAD-dep_C"/>
</dbReference>
<dbReference type="SUPFAM" id="SSF48179">
    <property type="entry name" value="6-phosphogluconate dehydrogenase C-terminal domain-like"/>
    <property type="match status" value="1"/>
</dbReference>
<dbReference type="InterPro" id="IPR011128">
    <property type="entry name" value="G3P_DH_NAD-dep_N"/>
</dbReference>
<dbReference type="Gene3D" id="3.40.50.720">
    <property type="entry name" value="NAD(P)-binding Rossmann-like Domain"/>
    <property type="match status" value="1"/>
</dbReference>
<dbReference type="PRINTS" id="PR00077">
    <property type="entry name" value="GPDHDRGNASE"/>
</dbReference>
<dbReference type="InterPro" id="IPR008927">
    <property type="entry name" value="6-PGluconate_DH-like_C_sf"/>
</dbReference>
<keyword evidence="6" id="KW-1208">Phospholipid metabolism</keyword>
<keyword evidence="5" id="KW-0594">Phospholipid biosynthesis</keyword>